<organism evidence="2 3">
    <name type="scientific">Listeria rustica</name>
    <dbReference type="NCBI Taxonomy" id="2713503"/>
    <lineage>
        <taxon>Bacteria</taxon>
        <taxon>Bacillati</taxon>
        <taxon>Bacillota</taxon>
        <taxon>Bacilli</taxon>
        <taxon>Bacillales</taxon>
        <taxon>Listeriaceae</taxon>
        <taxon>Listeria</taxon>
    </lineage>
</organism>
<feature type="transmembrane region" description="Helical" evidence="1">
    <location>
        <begin position="112"/>
        <end position="132"/>
    </location>
</feature>
<feature type="transmembrane region" description="Helical" evidence="1">
    <location>
        <begin position="138"/>
        <end position="160"/>
    </location>
</feature>
<sequence>MIRDYFSYVGMTIVRPVKTSMQASKEKGAFGLFHILLFVIGLSLQYSWNMKGLILNAMQEYPILQKIVTAIFVSSGQVFLYILILMLLNITVAWVAIRYIMGIKEVTFMKSAAGIGGMITFPLVILIISIIMTSFGSVLISVLLCMMALLFLPYAIMYFIIGHYEKSRVDVYWVSILVFVAVTIITLLGMYLLIQVFMSNVHDVTGQVQHLIIERWNDFRDKLPI</sequence>
<evidence type="ECO:0000313" key="2">
    <source>
        <dbReference type="EMBL" id="MBA3925934.1"/>
    </source>
</evidence>
<accession>A0A7W1T5T2</accession>
<comment type="caution">
    <text evidence="2">The sequence shown here is derived from an EMBL/GenBank/DDBJ whole genome shotgun (WGS) entry which is preliminary data.</text>
</comment>
<proteinExistence type="predicted"/>
<keyword evidence="1" id="KW-1133">Transmembrane helix</keyword>
<gene>
    <name evidence="2" type="ORF">HPK16_06235</name>
</gene>
<dbReference type="EMBL" id="JABJVM010000005">
    <property type="protein sequence ID" value="MBA3925934.1"/>
    <property type="molecule type" value="Genomic_DNA"/>
</dbReference>
<keyword evidence="1" id="KW-0472">Membrane</keyword>
<keyword evidence="1" id="KW-0812">Transmembrane</keyword>
<feature type="transmembrane region" description="Helical" evidence="1">
    <location>
        <begin position="28"/>
        <end position="48"/>
    </location>
</feature>
<name>A0A7W1T5T2_9LIST</name>
<reference evidence="2 3" key="2">
    <citation type="submission" date="2020-08" db="EMBL/GenBank/DDBJ databases">
        <title>Listeria ohnekaius sp. nov. and Listeria portnoyii sp. nov. isolated from non-agricultural and natural environments.</title>
        <authorList>
            <person name="Weller D."/>
            <person name="Belias A.M."/>
            <person name="Liao J."/>
            <person name="Guo S."/>
            <person name="Orsi R.H."/>
            <person name="Wiedmann M."/>
        </authorList>
    </citation>
    <scope>NUCLEOTIDE SEQUENCE [LARGE SCALE GENOMIC DNA]</scope>
    <source>
        <strain evidence="2 3">FSL W9-0585</strain>
    </source>
</reference>
<feature type="transmembrane region" description="Helical" evidence="1">
    <location>
        <begin position="172"/>
        <end position="194"/>
    </location>
</feature>
<dbReference type="Proteomes" id="UP000548787">
    <property type="component" value="Unassembled WGS sequence"/>
</dbReference>
<dbReference type="RefSeq" id="WP_181676144.1">
    <property type="nucleotide sequence ID" value="NZ_JABJVM010000005.1"/>
</dbReference>
<keyword evidence="3" id="KW-1185">Reference proteome</keyword>
<dbReference type="AlphaFoldDB" id="A0A7W1T5T2"/>
<protein>
    <recommendedName>
        <fullName evidence="4">Yip1 domain-containing protein</fullName>
    </recommendedName>
</protein>
<evidence type="ECO:0000256" key="1">
    <source>
        <dbReference type="SAM" id="Phobius"/>
    </source>
</evidence>
<feature type="transmembrane region" description="Helical" evidence="1">
    <location>
        <begin position="78"/>
        <end position="100"/>
    </location>
</feature>
<evidence type="ECO:0000313" key="3">
    <source>
        <dbReference type="Proteomes" id="UP000548787"/>
    </source>
</evidence>
<evidence type="ECO:0008006" key="4">
    <source>
        <dbReference type="Google" id="ProtNLM"/>
    </source>
</evidence>
<reference evidence="2 3" key="1">
    <citation type="submission" date="2020-05" db="EMBL/GenBank/DDBJ databases">
        <authorList>
            <person name="Carlin C.R."/>
        </authorList>
    </citation>
    <scope>NUCLEOTIDE SEQUENCE [LARGE SCALE GENOMIC DNA]</scope>
    <source>
        <strain evidence="2 3">FSL W9-0585</strain>
    </source>
</reference>